<keyword evidence="4" id="KW-1185">Reference proteome</keyword>
<feature type="region of interest" description="Disordered" evidence="1">
    <location>
        <begin position="398"/>
        <end position="421"/>
    </location>
</feature>
<feature type="domain" description="DHHA2" evidence="2">
    <location>
        <begin position="258"/>
        <end position="454"/>
    </location>
</feature>
<dbReference type="Proteomes" id="UP000355283">
    <property type="component" value="Unassembled WGS sequence"/>
</dbReference>
<dbReference type="SMART" id="SM01131">
    <property type="entry name" value="DHHA2"/>
    <property type="match status" value="1"/>
</dbReference>
<dbReference type="Pfam" id="PF02833">
    <property type="entry name" value="DHHA2"/>
    <property type="match status" value="1"/>
</dbReference>
<dbReference type="InterPro" id="IPR004097">
    <property type="entry name" value="DHHA2"/>
</dbReference>
<dbReference type="GO" id="GO:0016462">
    <property type="term" value="F:pyrophosphatase activity"/>
    <property type="evidence" value="ECO:0007669"/>
    <property type="project" value="InterPro"/>
</dbReference>
<name>A0A4D9CQT3_9STRA</name>
<evidence type="ECO:0000313" key="4">
    <source>
        <dbReference type="Proteomes" id="UP000355283"/>
    </source>
</evidence>
<organism evidence="3 4">
    <name type="scientific">Nannochloropsis salina CCMP1776</name>
    <dbReference type="NCBI Taxonomy" id="1027361"/>
    <lineage>
        <taxon>Eukaryota</taxon>
        <taxon>Sar</taxon>
        <taxon>Stramenopiles</taxon>
        <taxon>Ochrophyta</taxon>
        <taxon>Eustigmatophyceae</taxon>
        <taxon>Eustigmatales</taxon>
        <taxon>Monodopsidaceae</taxon>
        <taxon>Microchloropsis</taxon>
        <taxon>Microchloropsis salina</taxon>
    </lineage>
</organism>
<dbReference type="AlphaFoldDB" id="A0A4D9CQT3"/>
<reference evidence="3 4" key="1">
    <citation type="submission" date="2019-01" db="EMBL/GenBank/DDBJ databases">
        <title>Nuclear Genome Assembly of the Microalgal Biofuel strain Nannochloropsis salina CCMP1776.</title>
        <authorList>
            <person name="Hovde B."/>
        </authorList>
    </citation>
    <scope>NUCLEOTIDE SEQUENCE [LARGE SCALE GENOMIC DNA]</scope>
    <source>
        <strain evidence="3 4">CCMP1776</strain>
    </source>
</reference>
<dbReference type="InterPro" id="IPR038763">
    <property type="entry name" value="DHH_sf"/>
</dbReference>
<accession>A0A4D9CQT3</accession>
<evidence type="ECO:0000259" key="2">
    <source>
        <dbReference type="SMART" id="SM01131"/>
    </source>
</evidence>
<dbReference type="SUPFAM" id="SSF64182">
    <property type="entry name" value="DHH phosphoesterases"/>
    <property type="match status" value="1"/>
</dbReference>
<dbReference type="Gene3D" id="3.10.310.20">
    <property type="entry name" value="DHHA2 domain"/>
    <property type="match status" value="1"/>
</dbReference>
<gene>
    <name evidence="3" type="ORF">NSK_008284</name>
</gene>
<dbReference type="InterPro" id="IPR038222">
    <property type="entry name" value="DHHA2_dom_sf"/>
</dbReference>
<comment type="caution">
    <text evidence="3">The sequence shown here is derived from an EMBL/GenBank/DDBJ whole genome shotgun (WGS) entry which is preliminary data.</text>
</comment>
<feature type="region of interest" description="Disordered" evidence="1">
    <location>
        <begin position="1"/>
        <end position="39"/>
    </location>
</feature>
<evidence type="ECO:0000256" key="1">
    <source>
        <dbReference type="SAM" id="MobiDB-lite"/>
    </source>
</evidence>
<evidence type="ECO:0000313" key="3">
    <source>
        <dbReference type="EMBL" id="TFJ80377.1"/>
    </source>
</evidence>
<dbReference type="GO" id="GO:0005737">
    <property type="term" value="C:cytoplasm"/>
    <property type="evidence" value="ECO:0007669"/>
    <property type="project" value="InterPro"/>
</dbReference>
<dbReference type="OrthoDB" id="374045at2759"/>
<protein>
    <recommendedName>
        <fullName evidence="2">DHHA2 domain-containing protein</fullName>
    </recommendedName>
</protein>
<proteinExistence type="predicted"/>
<sequence length="501" mass="54181">MSGILPASTPMEPPSNPHPFQKRGSLPGRNLTKPEWGEIHDPSELAEAQEKYWSWASSLAGKLDERASVSSLDDHPTAEIERSTAVVNGLEGCIFVGHTNTDMDSVASAIGAAYLFNGTAARAEESLNGEITFALEYAGYQSWLREEGRQMPGAILGGDEEGVPPFFPRIPGATDPFSDRGICLVDCNAPEQMVAEVGAVAFPPPSTAEEETNKRAIAMRRRIRDTVNLTSPTTTVADRMLASLLIFYAKETHVNTLATDMFRAKSAFLTNLSPFEMVRADQKNFTFGGQRLGFATLEVNDPAAVLARALPLIIELRLLKEDKCLDFAFLSVVDLGENRTTLLIPGARELALAREAYQPEGREGGVVGRAVEGMAISPMLWRRSCSLCRGRFEKDEGATAERAEESGTDMTLEEGRGVSGDGVGYYSPATTKMELPPGQISRKMDFIPPLAEVLSSGWRVPSEVSAEVAAEEGAVDVETKHTCVPGHACSLLRHYSLPSAS</sequence>
<dbReference type="Gene3D" id="3.90.1640.10">
    <property type="entry name" value="inorganic pyrophosphatase (n-terminal core)"/>
    <property type="match status" value="1"/>
</dbReference>
<dbReference type="EMBL" id="SDOX01000168">
    <property type="protein sequence ID" value="TFJ80377.1"/>
    <property type="molecule type" value="Genomic_DNA"/>
</dbReference>